<comment type="catalytic activity">
    <reaction evidence="11">
        <text>Zn(2+)(in) + H(+)(out) = Zn(2+)(out) + H(+)(in)</text>
        <dbReference type="Rhea" id="RHEA:28839"/>
        <dbReference type="ChEBI" id="CHEBI:15378"/>
        <dbReference type="ChEBI" id="CHEBI:29105"/>
    </reaction>
</comment>
<evidence type="ECO:0000313" key="19">
    <source>
        <dbReference type="Proteomes" id="UP000242231"/>
    </source>
</evidence>
<evidence type="ECO:0000259" key="16">
    <source>
        <dbReference type="Pfam" id="PF01545"/>
    </source>
</evidence>
<comment type="catalytic activity">
    <reaction evidence="10">
        <text>Fe(2+)(in) + H(+)(out) = Fe(2+)(out) + H(+)(in)</text>
        <dbReference type="Rhea" id="RHEA:29439"/>
        <dbReference type="ChEBI" id="CHEBI:15378"/>
        <dbReference type="ChEBI" id="CHEBI:29033"/>
    </reaction>
</comment>
<dbReference type="FunFam" id="3.30.70.1350:FF:000002">
    <property type="entry name" value="Ferrous-iron efflux pump FieF"/>
    <property type="match status" value="1"/>
</dbReference>
<keyword evidence="7" id="KW-0862">Zinc</keyword>
<keyword evidence="4" id="KW-1003">Cell membrane</keyword>
<comment type="subunit">
    <text evidence="13">Homodimer. The subunits are held together in a parallel orientation through zinc binding at the interface of the cytoplasmic domains.</text>
</comment>
<organism evidence="18 19">
    <name type="scientific">Oceanisphaera arctica</name>
    <dbReference type="NCBI Taxonomy" id="641510"/>
    <lineage>
        <taxon>Bacteria</taxon>
        <taxon>Pseudomonadati</taxon>
        <taxon>Pseudomonadota</taxon>
        <taxon>Gammaproteobacteria</taxon>
        <taxon>Aeromonadales</taxon>
        <taxon>Aeromonadaceae</taxon>
        <taxon>Oceanisphaera</taxon>
    </lineage>
</organism>
<dbReference type="EMBL" id="MPZM01000027">
    <property type="protein sequence ID" value="PPL15700.1"/>
    <property type="molecule type" value="Genomic_DNA"/>
</dbReference>
<evidence type="ECO:0000256" key="8">
    <source>
        <dbReference type="ARBA" id="ARBA00022989"/>
    </source>
</evidence>
<evidence type="ECO:0000256" key="7">
    <source>
        <dbReference type="ARBA" id="ARBA00022906"/>
    </source>
</evidence>
<keyword evidence="5" id="KW-0408">Iron</keyword>
<dbReference type="NCBIfam" id="TIGR01297">
    <property type="entry name" value="CDF"/>
    <property type="match status" value="1"/>
</dbReference>
<comment type="caution">
    <text evidence="18">The sequence shown here is derived from an EMBL/GenBank/DDBJ whole genome shotgun (WGS) entry which is preliminary data.</text>
</comment>
<feature type="transmembrane region" description="Helical" evidence="15">
    <location>
        <begin position="86"/>
        <end position="108"/>
    </location>
</feature>
<feature type="transmembrane region" description="Helical" evidence="15">
    <location>
        <begin position="48"/>
        <end position="66"/>
    </location>
</feature>
<dbReference type="Proteomes" id="UP000242231">
    <property type="component" value="Unassembled WGS sequence"/>
</dbReference>
<dbReference type="GO" id="GO:0015341">
    <property type="term" value="F:zinc efflux antiporter activity"/>
    <property type="evidence" value="ECO:0007669"/>
    <property type="project" value="TreeGrafter"/>
</dbReference>
<dbReference type="Pfam" id="PF01545">
    <property type="entry name" value="Cation_efflux"/>
    <property type="match status" value="1"/>
</dbReference>
<evidence type="ECO:0000256" key="2">
    <source>
        <dbReference type="ARBA" id="ARBA00010212"/>
    </source>
</evidence>
<feature type="transmembrane region" description="Helical" evidence="15">
    <location>
        <begin position="120"/>
        <end position="140"/>
    </location>
</feature>
<dbReference type="Gene3D" id="3.30.70.1350">
    <property type="entry name" value="Cation efflux protein, cytoplasmic domain"/>
    <property type="match status" value="1"/>
</dbReference>
<reference evidence="19" key="1">
    <citation type="submission" date="2016-11" db="EMBL/GenBank/DDBJ databases">
        <authorList>
            <person name="Sisinthy S."/>
            <person name="Ara S."/>
            <person name="Gundlapally S.R."/>
        </authorList>
    </citation>
    <scope>NUCLEOTIDE SEQUENCE [LARGE SCALE GENOMIC DNA]</scope>
    <source>
        <strain evidence="19">V1-41</strain>
    </source>
</reference>
<evidence type="ECO:0000256" key="6">
    <source>
        <dbReference type="ARBA" id="ARBA00022692"/>
    </source>
</evidence>
<evidence type="ECO:0000256" key="12">
    <source>
        <dbReference type="ARBA" id="ARBA00050984"/>
    </source>
</evidence>
<name>A0A2P5TKS0_9GAMM</name>
<keyword evidence="8 15" id="KW-1133">Transmembrane helix</keyword>
<dbReference type="SUPFAM" id="SSF160240">
    <property type="entry name" value="Cation efflux protein cytoplasmic domain-like"/>
    <property type="match status" value="1"/>
</dbReference>
<keyword evidence="7" id="KW-0864">Zinc transport</keyword>
<evidence type="ECO:0000256" key="13">
    <source>
        <dbReference type="ARBA" id="ARBA00062926"/>
    </source>
</evidence>
<dbReference type="InterPro" id="IPR002524">
    <property type="entry name" value="Cation_efflux"/>
</dbReference>
<keyword evidence="9 15" id="KW-0472">Membrane</keyword>
<keyword evidence="19" id="KW-1185">Reference proteome</keyword>
<dbReference type="AlphaFoldDB" id="A0A2P5TKS0"/>
<dbReference type="InterPro" id="IPR058533">
    <property type="entry name" value="Cation_efflux_TM"/>
</dbReference>
<feature type="transmembrane region" description="Helical" evidence="15">
    <location>
        <begin position="160"/>
        <end position="177"/>
    </location>
</feature>
<dbReference type="FunFam" id="1.20.1510.10:FF:000001">
    <property type="entry name" value="Ferrous-iron efflux pump FieF"/>
    <property type="match status" value="1"/>
</dbReference>
<sequence length="311" mass="34571">MKEPTSYSRLVTTAAVAATVVAGLMILAKLLAWFYTGSASMLASLTDSLLDISASLINLMAIRYALVPADKDHRFGHGKAESLAGLAQSAFISGSAIFLIITGISRLFNAQEVTHATLGIWVMLFSLLLTFGLVLFQGYVIKRTDSVAIRADQLHYRSDILLNVGVLLAIGLAWWGWHWADAVFALLIGVYILKGALKIGYDAVQMLLDRRLPETEQKRIIETCLAVEGVYGLHELRTRQSGQTRFIQLHLELDDKLPLVRAHRIADQAERELHTLFPDTDVIIHMDPISVLPREAHSQDMSEHKFIEDKV</sequence>
<dbReference type="GO" id="GO:0006882">
    <property type="term" value="P:intracellular zinc ion homeostasis"/>
    <property type="evidence" value="ECO:0007669"/>
    <property type="project" value="TreeGrafter"/>
</dbReference>
<protein>
    <recommendedName>
        <fullName evidence="14">Cation-efflux pump FieF</fullName>
    </recommendedName>
</protein>
<dbReference type="InterPro" id="IPR027469">
    <property type="entry name" value="Cation_efflux_TMD_sf"/>
</dbReference>
<evidence type="ECO:0000313" key="18">
    <source>
        <dbReference type="EMBL" id="PPL15700.1"/>
    </source>
</evidence>
<evidence type="ECO:0000256" key="15">
    <source>
        <dbReference type="SAM" id="Phobius"/>
    </source>
</evidence>
<dbReference type="RefSeq" id="WP_104486953.1">
    <property type="nucleotide sequence ID" value="NZ_BMYB01000007.1"/>
</dbReference>
<keyword evidence="6 15" id="KW-0812">Transmembrane</keyword>
<accession>A0A2P5TKS0</accession>
<gene>
    <name evidence="18" type="primary">fieF</name>
    <name evidence="18" type="ORF">UN63_11825</name>
</gene>
<dbReference type="GO" id="GO:0005886">
    <property type="term" value="C:plasma membrane"/>
    <property type="evidence" value="ECO:0007669"/>
    <property type="project" value="UniProtKB-SubCell"/>
</dbReference>
<evidence type="ECO:0000256" key="14">
    <source>
        <dbReference type="ARBA" id="ARBA00072262"/>
    </source>
</evidence>
<evidence type="ECO:0000256" key="4">
    <source>
        <dbReference type="ARBA" id="ARBA00022475"/>
    </source>
</evidence>
<evidence type="ECO:0000256" key="3">
    <source>
        <dbReference type="ARBA" id="ARBA00022448"/>
    </source>
</evidence>
<dbReference type="GO" id="GO:0015086">
    <property type="term" value="F:cadmium ion transmembrane transporter activity"/>
    <property type="evidence" value="ECO:0007669"/>
    <property type="project" value="TreeGrafter"/>
</dbReference>
<evidence type="ECO:0000256" key="9">
    <source>
        <dbReference type="ARBA" id="ARBA00023136"/>
    </source>
</evidence>
<feature type="domain" description="Cation efflux protein cytoplasmic" evidence="17">
    <location>
        <begin position="212"/>
        <end position="288"/>
    </location>
</feature>
<evidence type="ECO:0000256" key="10">
    <source>
        <dbReference type="ARBA" id="ARBA00035584"/>
    </source>
</evidence>
<feature type="domain" description="Cation efflux protein transmembrane" evidence="16">
    <location>
        <begin position="16"/>
        <end position="208"/>
    </location>
</feature>
<comment type="similarity">
    <text evidence="2">Belongs to the cation diffusion facilitator (CDF) transporter (TC 2.A.4) family. FieF subfamily.</text>
</comment>
<dbReference type="InterPro" id="IPR050291">
    <property type="entry name" value="CDF_Transporter"/>
</dbReference>
<dbReference type="OrthoDB" id="9806522at2"/>
<comment type="catalytic activity">
    <reaction evidence="12">
        <text>Cd(2+)(in) + H(+)(out) = Cd(2+)(out) + H(+)(in)</text>
        <dbReference type="Rhea" id="RHEA:28739"/>
        <dbReference type="ChEBI" id="CHEBI:15378"/>
        <dbReference type="ChEBI" id="CHEBI:48775"/>
    </reaction>
</comment>
<evidence type="ECO:0000256" key="1">
    <source>
        <dbReference type="ARBA" id="ARBA00004651"/>
    </source>
</evidence>
<keyword evidence="7" id="KW-0406">Ion transport</keyword>
<evidence type="ECO:0000256" key="5">
    <source>
        <dbReference type="ARBA" id="ARBA00022496"/>
    </source>
</evidence>
<dbReference type="Gene3D" id="1.20.1510.10">
    <property type="entry name" value="Cation efflux protein transmembrane domain"/>
    <property type="match status" value="1"/>
</dbReference>
<comment type="subcellular location">
    <subcellularLocation>
        <location evidence="1">Cell membrane</location>
        <topology evidence="1">Multi-pass membrane protein</topology>
    </subcellularLocation>
</comment>
<evidence type="ECO:0000259" key="17">
    <source>
        <dbReference type="Pfam" id="PF16916"/>
    </source>
</evidence>
<feature type="transmembrane region" description="Helical" evidence="15">
    <location>
        <begin position="12"/>
        <end position="36"/>
    </location>
</feature>
<dbReference type="GO" id="GO:0015093">
    <property type="term" value="F:ferrous iron transmembrane transporter activity"/>
    <property type="evidence" value="ECO:0007669"/>
    <property type="project" value="TreeGrafter"/>
</dbReference>
<evidence type="ECO:0000256" key="11">
    <source>
        <dbReference type="ARBA" id="ARBA00047695"/>
    </source>
</evidence>
<dbReference type="NCBIfam" id="NF007064">
    <property type="entry name" value="PRK09509.1"/>
    <property type="match status" value="1"/>
</dbReference>
<dbReference type="InterPro" id="IPR027470">
    <property type="entry name" value="Cation_efflux_CTD"/>
</dbReference>
<dbReference type="SUPFAM" id="SSF161111">
    <property type="entry name" value="Cation efflux protein transmembrane domain-like"/>
    <property type="match status" value="1"/>
</dbReference>
<dbReference type="PANTHER" id="PTHR43840">
    <property type="entry name" value="MITOCHONDRIAL METAL TRANSPORTER 1-RELATED"/>
    <property type="match status" value="1"/>
</dbReference>
<dbReference type="InterPro" id="IPR036837">
    <property type="entry name" value="Cation_efflux_CTD_sf"/>
</dbReference>
<keyword evidence="5" id="KW-0410">Iron transport</keyword>
<dbReference type="PANTHER" id="PTHR43840:SF41">
    <property type="entry name" value="CATION-EFFLUX PUMP FIEF"/>
    <property type="match status" value="1"/>
</dbReference>
<feature type="transmembrane region" description="Helical" evidence="15">
    <location>
        <begin position="183"/>
        <end position="201"/>
    </location>
</feature>
<keyword evidence="3" id="KW-0813">Transport</keyword>
<dbReference type="Pfam" id="PF16916">
    <property type="entry name" value="ZT_dimer"/>
    <property type="match status" value="1"/>
</dbReference>
<proteinExistence type="inferred from homology"/>